<protein>
    <submittedName>
        <fullName evidence="1">Uncharacterized protein</fullName>
    </submittedName>
</protein>
<dbReference type="Proteomes" id="UP001362999">
    <property type="component" value="Unassembled WGS sequence"/>
</dbReference>
<dbReference type="AlphaFoldDB" id="A0AAW0BEW4"/>
<organism evidence="1 2">
    <name type="scientific">Favolaschia claudopus</name>
    <dbReference type="NCBI Taxonomy" id="2862362"/>
    <lineage>
        <taxon>Eukaryota</taxon>
        <taxon>Fungi</taxon>
        <taxon>Dikarya</taxon>
        <taxon>Basidiomycota</taxon>
        <taxon>Agaricomycotina</taxon>
        <taxon>Agaricomycetes</taxon>
        <taxon>Agaricomycetidae</taxon>
        <taxon>Agaricales</taxon>
        <taxon>Marasmiineae</taxon>
        <taxon>Mycenaceae</taxon>
        <taxon>Favolaschia</taxon>
    </lineage>
</organism>
<accession>A0AAW0BEW4</accession>
<evidence type="ECO:0000313" key="1">
    <source>
        <dbReference type="EMBL" id="KAK7024695.1"/>
    </source>
</evidence>
<reference evidence="1 2" key="1">
    <citation type="journal article" date="2024" name="J Genomics">
        <title>Draft genome sequencing and assembly of Favolaschia claudopus CIRM-BRFM 2984 isolated from oak limbs.</title>
        <authorList>
            <person name="Navarro D."/>
            <person name="Drula E."/>
            <person name="Chaduli D."/>
            <person name="Cazenave R."/>
            <person name="Ahrendt S."/>
            <person name="Wang J."/>
            <person name="Lipzen A."/>
            <person name="Daum C."/>
            <person name="Barry K."/>
            <person name="Grigoriev I.V."/>
            <person name="Favel A."/>
            <person name="Rosso M.N."/>
            <person name="Martin F."/>
        </authorList>
    </citation>
    <scope>NUCLEOTIDE SEQUENCE [LARGE SCALE GENOMIC DNA]</scope>
    <source>
        <strain evidence="1 2">CIRM-BRFM 2984</strain>
    </source>
</reference>
<proteinExistence type="predicted"/>
<sequence length="276" mass="31116">MDPISFFSWLFHAHPTYMLYLPLISRHHLQCTSFLFGGGRPPRPPPYSKAFRVFALRLPQSRIPALRGVPRLTLRPWSAASSVSVLCLCASRTSFSGNRLAQYHVAAAKAYIVFDDLRLSRARVSSLPLRVEPAVSTLMLVLCQIGRREGQMQPFFGQSWTLCTISSGSDVSESMDPTSGPIFLDTWPLIFERKGVGLVQYFPLNLVVNPNPALTKNSLDDLNDPLPPYCSRYQVKSSRLACHSRFPQHISPLSTVKIYPLFWEREVSCRTNKTTL</sequence>
<keyword evidence="2" id="KW-1185">Reference proteome</keyword>
<dbReference type="EMBL" id="JAWWNJ010000034">
    <property type="protein sequence ID" value="KAK7024695.1"/>
    <property type="molecule type" value="Genomic_DNA"/>
</dbReference>
<comment type="caution">
    <text evidence="1">The sequence shown here is derived from an EMBL/GenBank/DDBJ whole genome shotgun (WGS) entry which is preliminary data.</text>
</comment>
<gene>
    <name evidence="1" type="ORF">R3P38DRAFT_1049847</name>
</gene>
<name>A0AAW0BEW4_9AGAR</name>
<evidence type="ECO:0000313" key="2">
    <source>
        <dbReference type="Proteomes" id="UP001362999"/>
    </source>
</evidence>